<dbReference type="Gene3D" id="3.40.1280.10">
    <property type="match status" value="1"/>
</dbReference>
<evidence type="ECO:0000313" key="2">
    <source>
        <dbReference type="EMBL" id="KAA8490697.1"/>
    </source>
</evidence>
<dbReference type="InterPro" id="IPR029026">
    <property type="entry name" value="tRNA_m1G_MTases_N"/>
</dbReference>
<gene>
    <name evidence="2" type="ORF">FVE85_3846</name>
    <name evidence="1" type="ORF">FVE85_9414</name>
</gene>
<protein>
    <submittedName>
        <fullName evidence="1">rRNA methyltransferase 1, mitochondrial</fullName>
    </submittedName>
</protein>
<dbReference type="SUPFAM" id="SSF75217">
    <property type="entry name" value="alpha/beta knot"/>
    <property type="match status" value="1"/>
</dbReference>
<dbReference type="InterPro" id="IPR047182">
    <property type="entry name" value="MRM1"/>
</dbReference>
<organism evidence="1 3">
    <name type="scientific">Porphyridium purpureum</name>
    <name type="common">Red alga</name>
    <name type="synonym">Porphyridium cruentum</name>
    <dbReference type="NCBI Taxonomy" id="35688"/>
    <lineage>
        <taxon>Eukaryota</taxon>
        <taxon>Rhodophyta</taxon>
        <taxon>Bangiophyceae</taxon>
        <taxon>Porphyridiales</taxon>
        <taxon>Porphyridiaceae</taxon>
        <taxon>Porphyridium</taxon>
    </lineage>
</organism>
<dbReference type="PANTHER" id="PTHR46103:SF1">
    <property type="entry name" value="RRNA METHYLTRANSFERASE 1, MITOCHONDRIAL"/>
    <property type="match status" value="1"/>
</dbReference>
<proteinExistence type="predicted"/>
<dbReference type="InterPro" id="IPR029028">
    <property type="entry name" value="Alpha/beta_knot_MTases"/>
</dbReference>
<sequence length="184" mass="20429">MQLAERVGVPIYQVDRRFLSVLSGRRPSDGIALDDEPLTPPTILYLEAMQLPRSNHRKYGWRSTKSWIRKSVRAAVRAKNLGAILRSYHSFGAHGTVTCARKSAPLSPIVAKALCSALKFPDVPRFLNAGACKEMLSCSLFHAMALKLCSAGLWSIVGMSSGKNAEDWKDLSLEMYNSIKLFWS</sequence>
<name>A0A5J4YGT5_PORPP</name>
<dbReference type="EMBL" id="VRMN01000020">
    <property type="protein sequence ID" value="KAA8490697.1"/>
    <property type="molecule type" value="Genomic_DNA"/>
</dbReference>
<dbReference type="GO" id="GO:0016435">
    <property type="term" value="F:rRNA (guanine) methyltransferase activity"/>
    <property type="evidence" value="ECO:0007669"/>
    <property type="project" value="TreeGrafter"/>
</dbReference>
<reference evidence="3" key="1">
    <citation type="journal article" date="2019" name="Nat. Commun.">
        <title>Expansion of phycobilisome linker gene families in mesophilic red algae.</title>
        <authorList>
            <person name="Lee J."/>
            <person name="Kim D."/>
            <person name="Bhattacharya D."/>
            <person name="Yoon H.S."/>
        </authorList>
    </citation>
    <scope>NUCLEOTIDE SEQUENCE [LARGE SCALE GENOMIC DNA]</scope>
    <source>
        <strain evidence="3">CCMP 1328</strain>
    </source>
</reference>
<dbReference type="Proteomes" id="UP000324585">
    <property type="component" value="Unassembled WGS sequence"/>
</dbReference>
<dbReference type="PANTHER" id="PTHR46103">
    <property type="entry name" value="RRNA METHYLTRANSFERASE 1, MITOCHONDRIAL"/>
    <property type="match status" value="1"/>
</dbReference>
<dbReference type="EMBL" id="VRMN01000021">
    <property type="protein sequence ID" value="KAA8490641.1"/>
    <property type="molecule type" value="Genomic_DNA"/>
</dbReference>
<dbReference type="AlphaFoldDB" id="A0A5J4YGT5"/>
<accession>A0A5J4YGT5</accession>
<keyword evidence="3" id="KW-1185">Reference proteome</keyword>
<keyword evidence="1" id="KW-0808">Transferase</keyword>
<evidence type="ECO:0000313" key="1">
    <source>
        <dbReference type="EMBL" id="KAA8490641.1"/>
    </source>
</evidence>
<keyword evidence="1" id="KW-0489">Methyltransferase</keyword>
<reference evidence="1" key="2">
    <citation type="submission" date="2019-09" db="EMBL/GenBank/DDBJ databases">
        <title>Expansion of phycobilisome linker gene families in mesophilic red algae.</title>
        <authorList>
            <person name="Lee J."/>
        </authorList>
    </citation>
    <scope>NUCLEOTIDE SEQUENCE [LARGE SCALE GENOMIC DNA]</scope>
    <source>
        <strain evidence="1">CCMP 1328</strain>
        <tissue evidence="1">Unicellular</tissue>
    </source>
</reference>
<evidence type="ECO:0000313" key="3">
    <source>
        <dbReference type="Proteomes" id="UP000324585"/>
    </source>
</evidence>
<comment type="caution">
    <text evidence="1">The sequence shown here is derived from an EMBL/GenBank/DDBJ whole genome shotgun (WGS) entry which is preliminary data.</text>
</comment>